<feature type="transmembrane region" description="Helical" evidence="10">
    <location>
        <begin position="28"/>
        <end position="49"/>
    </location>
</feature>
<dbReference type="EC" id="2.7.13.3" evidence="2"/>
<comment type="catalytic activity">
    <reaction evidence="1">
        <text>ATP + protein L-histidine = ADP + protein N-phospho-L-histidine.</text>
        <dbReference type="EC" id="2.7.13.3"/>
    </reaction>
</comment>
<dbReference type="PANTHER" id="PTHR24421">
    <property type="entry name" value="NITRATE/NITRITE SENSOR PROTEIN NARX-RELATED"/>
    <property type="match status" value="1"/>
</dbReference>
<dbReference type="GO" id="GO:0005524">
    <property type="term" value="F:ATP binding"/>
    <property type="evidence" value="ECO:0007669"/>
    <property type="project" value="UniProtKB-KW"/>
</dbReference>
<keyword evidence="10" id="KW-1133">Transmembrane helix</keyword>
<dbReference type="InterPro" id="IPR050482">
    <property type="entry name" value="Sensor_HK_TwoCompSys"/>
</dbReference>
<feature type="domain" description="Signal transduction histidine kinase subgroup 3 dimerisation and phosphoacceptor" evidence="11">
    <location>
        <begin position="198"/>
        <end position="263"/>
    </location>
</feature>
<dbReference type="Proteomes" id="UP000002029">
    <property type="component" value="Chromosome"/>
</dbReference>
<evidence type="ECO:0000256" key="10">
    <source>
        <dbReference type="SAM" id="Phobius"/>
    </source>
</evidence>
<keyword evidence="3" id="KW-0597">Phosphoprotein</keyword>
<dbReference type="InterPro" id="IPR011712">
    <property type="entry name" value="Sig_transdc_His_kin_sub3_dim/P"/>
</dbReference>
<keyword evidence="5" id="KW-0547">Nucleotide-binding</keyword>
<dbReference type="PANTHER" id="PTHR24421:SF10">
    <property type="entry name" value="NITRATE_NITRITE SENSOR PROTEIN NARQ"/>
    <property type="match status" value="1"/>
</dbReference>
<organism evidence="12 13">
    <name type="scientific">Streptosporangium roseum (strain ATCC 12428 / DSM 43021 / JCM 3005 / KCTC 9067 / NCIMB 10171 / NRRL 2505 / NI 9100)</name>
    <dbReference type="NCBI Taxonomy" id="479432"/>
    <lineage>
        <taxon>Bacteria</taxon>
        <taxon>Bacillati</taxon>
        <taxon>Actinomycetota</taxon>
        <taxon>Actinomycetes</taxon>
        <taxon>Streptosporangiales</taxon>
        <taxon>Streptosporangiaceae</taxon>
        <taxon>Streptosporangium</taxon>
    </lineage>
</organism>
<dbReference type="STRING" id="479432.Sros_4673"/>
<reference evidence="12 13" key="1">
    <citation type="journal article" date="2010" name="Stand. Genomic Sci.">
        <title>Complete genome sequence of Streptosporangium roseum type strain (NI 9100).</title>
        <authorList>
            <person name="Nolan M."/>
            <person name="Sikorski J."/>
            <person name="Jando M."/>
            <person name="Lucas S."/>
            <person name="Lapidus A."/>
            <person name="Glavina Del Rio T."/>
            <person name="Chen F."/>
            <person name="Tice H."/>
            <person name="Pitluck S."/>
            <person name="Cheng J.F."/>
            <person name="Chertkov O."/>
            <person name="Sims D."/>
            <person name="Meincke L."/>
            <person name="Brettin T."/>
            <person name="Han C."/>
            <person name="Detter J.C."/>
            <person name="Bruce D."/>
            <person name="Goodwin L."/>
            <person name="Land M."/>
            <person name="Hauser L."/>
            <person name="Chang Y.J."/>
            <person name="Jeffries C.D."/>
            <person name="Ivanova N."/>
            <person name="Mavromatis K."/>
            <person name="Mikhailova N."/>
            <person name="Chen A."/>
            <person name="Palaniappan K."/>
            <person name="Chain P."/>
            <person name="Rohde M."/>
            <person name="Goker M."/>
            <person name="Bristow J."/>
            <person name="Eisen J.A."/>
            <person name="Markowitz V."/>
            <person name="Hugenholtz P."/>
            <person name="Kyrpides N.C."/>
            <person name="Klenk H.P."/>
        </authorList>
    </citation>
    <scope>NUCLEOTIDE SEQUENCE [LARGE SCALE GENOMIC DNA]</scope>
    <source>
        <strain evidence="13">ATCC 12428 / DSM 43021 / JCM 3005 / NI 9100</strain>
    </source>
</reference>
<keyword evidence="7" id="KW-0067">ATP-binding</keyword>
<feature type="transmembrane region" description="Helical" evidence="10">
    <location>
        <begin position="148"/>
        <end position="171"/>
    </location>
</feature>
<dbReference type="Gene3D" id="3.30.565.10">
    <property type="entry name" value="Histidine kinase-like ATPase, C-terminal domain"/>
    <property type="match status" value="1"/>
</dbReference>
<evidence type="ECO:0000256" key="7">
    <source>
        <dbReference type="ARBA" id="ARBA00022840"/>
    </source>
</evidence>
<evidence type="ECO:0000256" key="8">
    <source>
        <dbReference type="ARBA" id="ARBA00023012"/>
    </source>
</evidence>
<dbReference type="Pfam" id="PF07730">
    <property type="entry name" value="HisKA_3"/>
    <property type="match status" value="1"/>
</dbReference>
<dbReference type="EMBL" id="CP001814">
    <property type="protein sequence ID" value="ACZ87526.1"/>
    <property type="molecule type" value="Genomic_DNA"/>
</dbReference>
<keyword evidence="13" id="KW-1185">Reference proteome</keyword>
<evidence type="ECO:0000256" key="5">
    <source>
        <dbReference type="ARBA" id="ARBA00022741"/>
    </source>
</evidence>
<keyword evidence="10" id="KW-0812">Transmembrane</keyword>
<keyword evidence="6 12" id="KW-0418">Kinase</keyword>
<dbReference type="OrthoDB" id="227596at2"/>
<dbReference type="Gene3D" id="1.20.5.1930">
    <property type="match status" value="1"/>
</dbReference>
<keyword evidence="8" id="KW-0902">Two-component regulatory system</keyword>
<evidence type="ECO:0000313" key="13">
    <source>
        <dbReference type="Proteomes" id="UP000002029"/>
    </source>
</evidence>
<protein>
    <recommendedName>
        <fullName evidence="2">histidine kinase</fullName>
        <ecNumber evidence="2">2.7.13.3</ecNumber>
    </recommendedName>
</protein>
<name>D2B3L0_STRRD</name>
<gene>
    <name evidence="12" type="ordered locus">Sros_4673</name>
</gene>
<dbReference type="GO" id="GO:0000155">
    <property type="term" value="F:phosphorelay sensor kinase activity"/>
    <property type="evidence" value="ECO:0007669"/>
    <property type="project" value="InterPro"/>
</dbReference>
<sequence>MLSGVNEPGVDEWGVDESGVKGKSRGAALRYLCATVPALFVSGISILSAVNREVAPDLAQIALDLALFGAGLALMRWRHRFPWQVALATALLTLYSTTAAGPAYVAYVSLCTHRRWRQIVPVALATWLCPAAQILWSDADKLRVVSVTSVTMVTGSVIVGGLTVFGLYLRARRDLAASRRRAALEAQAHRVEQAKLAERVKIAHEMHDVLAHRISLLAMLAGGLSHRTDLTAEQTRETAQAIQENAHQSLNELRAVLGTLRRDGGVEDPQPNLADLDALFDEVRVAGQQVEVADTVDGRELLPAQTGRHAYRIVQEALTNARKHAPGTRVRAELGGRPGQGLRIRMSNPAPYAGSSSPGSGGRLGLVGLAERARMAGGTLSHAVQDGRFVLDVRLPWEA</sequence>
<dbReference type="CDD" id="cd16917">
    <property type="entry name" value="HATPase_UhpB-NarQ-NarX-like"/>
    <property type="match status" value="1"/>
</dbReference>
<dbReference type="GO" id="GO:0046983">
    <property type="term" value="F:protein dimerization activity"/>
    <property type="evidence" value="ECO:0007669"/>
    <property type="project" value="InterPro"/>
</dbReference>
<accession>D2B3L0</accession>
<evidence type="ECO:0000259" key="11">
    <source>
        <dbReference type="Pfam" id="PF07730"/>
    </source>
</evidence>
<feature type="transmembrane region" description="Helical" evidence="10">
    <location>
        <begin position="61"/>
        <end position="77"/>
    </location>
</feature>
<feature type="transmembrane region" description="Helical" evidence="10">
    <location>
        <begin position="83"/>
        <end position="107"/>
    </location>
</feature>
<evidence type="ECO:0000256" key="4">
    <source>
        <dbReference type="ARBA" id="ARBA00022679"/>
    </source>
</evidence>
<proteinExistence type="predicted"/>
<feature type="transmembrane region" description="Helical" evidence="10">
    <location>
        <begin position="119"/>
        <end position="136"/>
    </location>
</feature>
<evidence type="ECO:0000256" key="6">
    <source>
        <dbReference type="ARBA" id="ARBA00022777"/>
    </source>
</evidence>
<dbReference type="GO" id="GO:0016020">
    <property type="term" value="C:membrane"/>
    <property type="evidence" value="ECO:0007669"/>
    <property type="project" value="InterPro"/>
</dbReference>
<evidence type="ECO:0000256" key="1">
    <source>
        <dbReference type="ARBA" id="ARBA00000085"/>
    </source>
</evidence>
<dbReference type="eggNOG" id="COG4585">
    <property type="taxonomic scope" value="Bacteria"/>
</dbReference>
<keyword evidence="4" id="KW-0808">Transferase</keyword>
<evidence type="ECO:0000256" key="9">
    <source>
        <dbReference type="SAM" id="MobiDB-lite"/>
    </source>
</evidence>
<evidence type="ECO:0000256" key="2">
    <source>
        <dbReference type="ARBA" id="ARBA00012438"/>
    </source>
</evidence>
<keyword evidence="10" id="KW-0472">Membrane</keyword>
<feature type="region of interest" description="Disordered" evidence="9">
    <location>
        <begin position="324"/>
        <end position="361"/>
    </location>
</feature>
<dbReference type="KEGG" id="sro:Sros_4673"/>
<dbReference type="AlphaFoldDB" id="D2B3L0"/>
<dbReference type="HOGENOM" id="CLU_000445_20_1_11"/>
<evidence type="ECO:0000313" key="12">
    <source>
        <dbReference type="EMBL" id="ACZ87526.1"/>
    </source>
</evidence>
<dbReference type="SUPFAM" id="SSF55874">
    <property type="entry name" value="ATPase domain of HSP90 chaperone/DNA topoisomerase II/histidine kinase"/>
    <property type="match status" value="1"/>
</dbReference>
<feature type="compositionally biased region" description="Low complexity" evidence="9">
    <location>
        <begin position="347"/>
        <end position="358"/>
    </location>
</feature>
<evidence type="ECO:0000256" key="3">
    <source>
        <dbReference type="ARBA" id="ARBA00022553"/>
    </source>
</evidence>
<dbReference type="InterPro" id="IPR036890">
    <property type="entry name" value="HATPase_C_sf"/>
</dbReference>